<dbReference type="InterPro" id="IPR003501">
    <property type="entry name" value="PTS_EIIB_2/3"/>
</dbReference>
<dbReference type="PROSITE" id="PS51099">
    <property type="entry name" value="PTS_EIIB_TYPE_2"/>
    <property type="match status" value="1"/>
</dbReference>
<evidence type="ECO:0000313" key="4">
    <source>
        <dbReference type="Proteomes" id="UP000054078"/>
    </source>
</evidence>
<dbReference type="GO" id="GO:0008982">
    <property type="term" value="F:protein-N(PI)-phosphohistidine-sugar phosphotransferase activity"/>
    <property type="evidence" value="ECO:0007669"/>
    <property type="project" value="InterPro"/>
</dbReference>
<sequence>MDRKYHALVCCRAGMGSSMMLKIKCDQVIKEDNLPIETEHGNLDSIIGFRGDLVITMIDLTDELSKDPRVPSAVGIKNLVDKNEIREKLHAWLDEHKGEEPRR</sequence>
<dbReference type="STRING" id="1299998.AUL39_10535"/>
<evidence type="ECO:0000259" key="2">
    <source>
        <dbReference type="PROSITE" id="PS51099"/>
    </source>
</evidence>
<protein>
    <submittedName>
        <fullName evidence="3">PTS ascorbate transporter subunit IIB</fullName>
    </submittedName>
</protein>
<gene>
    <name evidence="3" type="ORF">AUL39_10535</name>
</gene>
<evidence type="ECO:0000313" key="3">
    <source>
        <dbReference type="EMBL" id="KUH57734.1"/>
    </source>
</evidence>
<dbReference type="Gene3D" id="3.40.50.2300">
    <property type="match status" value="1"/>
</dbReference>
<dbReference type="Proteomes" id="UP000054078">
    <property type="component" value="Unassembled WGS sequence"/>
</dbReference>
<keyword evidence="4" id="KW-1185">Reference proteome</keyword>
<dbReference type="AlphaFoldDB" id="A0A117J4A2"/>
<reference evidence="3 4" key="1">
    <citation type="submission" date="2015-12" db="EMBL/GenBank/DDBJ databases">
        <title>Draft Genome Sequence of Olsenella scatoligenes SK9K4T; a Producer of 3-Methylindole- (skatole) and 4-Methylphenol- (p-cresol) Isolated from Pig Feces.</title>
        <authorList>
            <person name="Li X."/>
            <person name="Borg B."/>
            <person name="Canibe N."/>
        </authorList>
    </citation>
    <scope>NUCLEOTIDE SEQUENCE [LARGE SCALE GENOMIC DNA]</scope>
    <source>
        <strain evidence="3 4">SK9K4</strain>
    </source>
</reference>
<organism evidence="3 4">
    <name type="scientific">Tractidigestivibacter scatoligenes</name>
    <name type="common">Olsenella scatoligenes</name>
    <dbReference type="NCBI Taxonomy" id="1299998"/>
    <lineage>
        <taxon>Bacteria</taxon>
        <taxon>Bacillati</taxon>
        <taxon>Actinomycetota</taxon>
        <taxon>Coriobacteriia</taxon>
        <taxon>Coriobacteriales</taxon>
        <taxon>Atopobiaceae</taxon>
        <taxon>Tractidigestivibacter</taxon>
    </lineage>
</organism>
<dbReference type="CDD" id="cd05563">
    <property type="entry name" value="PTS_IIB_ascorbate"/>
    <property type="match status" value="1"/>
</dbReference>
<dbReference type="OrthoDB" id="6603449at2"/>
<dbReference type="InterPro" id="IPR013011">
    <property type="entry name" value="PTS_EIIB_2"/>
</dbReference>
<dbReference type="RefSeq" id="WP_059056065.1">
    <property type="nucleotide sequence ID" value="NZ_JAZHSO010000009.1"/>
</dbReference>
<comment type="caution">
    <text evidence="3">The sequence shown here is derived from an EMBL/GenBank/DDBJ whole genome shotgun (WGS) entry which is preliminary data.</text>
</comment>
<dbReference type="SUPFAM" id="SSF52794">
    <property type="entry name" value="PTS system IIB component-like"/>
    <property type="match status" value="1"/>
</dbReference>
<accession>A0A117J4A2</accession>
<keyword evidence="1" id="KW-0808">Transferase</keyword>
<proteinExistence type="predicted"/>
<name>A0A117J4A2_TRASO</name>
<dbReference type="Pfam" id="PF02302">
    <property type="entry name" value="PTS_IIB"/>
    <property type="match status" value="1"/>
</dbReference>
<dbReference type="EMBL" id="LOJF01000012">
    <property type="protein sequence ID" value="KUH57734.1"/>
    <property type="molecule type" value="Genomic_DNA"/>
</dbReference>
<dbReference type="InterPro" id="IPR036095">
    <property type="entry name" value="PTS_EIIB-like_sf"/>
</dbReference>
<feature type="domain" description="PTS EIIB type-2" evidence="2">
    <location>
        <begin position="5"/>
        <end position="97"/>
    </location>
</feature>
<dbReference type="GO" id="GO:0009401">
    <property type="term" value="P:phosphoenolpyruvate-dependent sugar phosphotransferase system"/>
    <property type="evidence" value="ECO:0007669"/>
    <property type="project" value="InterPro"/>
</dbReference>
<evidence type="ECO:0000256" key="1">
    <source>
        <dbReference type="ARBA" id="ARBA00022679"/>
    </source>
</evidence>